<accession>A0A5D0RGU9</accession>
<dbReference type="PANTHER" id="PTHR30448">
    <property type="entry name" value="RNASE ADAPTER PROTEIN RAPZ"/>
    <property type="match status" value="1"/>
</dbReference>
<dbReference type="SUPFAM" id="SSF52540">
    <property type="entry name" value="P-loop containing nucleoside triphosphate hydrolases"/>
    <property type="match status" value="1"/>
</dbReference>
<dbReference type="Gene3D" id="3.40.50.300">
    <property type="entry name" value="P-loop containing nucleotide triphosphate hydrolases"/>
    <property type="match status" value="1"/>
</dbReference>
<dbReference type="GO" id="GO:0005524">
    <property type="term" value="F:ATP binding"/>
    <property type="evidence" value="ECO:0007669"/>
    <property type="project" value="UniProtKB-UniRule"/>
</dbReference>
<evidence type="ECO:0000313" key="7">
    <source>
        <dbReference type="EMBL" id="TYB80065.1"/>
    </source>
</evidence>
<protein>
    <submittedName>
        <fullName evidence="7">RNase adapter RapZ</fullName>
    </submittedName>
</protein>
<dbReference type="InterPro" id="IPR005337">
    <property type="entry name" value="RapZ-like"/>
</dbReference>
<dbReference type="InterPro" id="IPR053930">
    <property type="entry name" value="RapZ-like_N"/>
</dbReference>
<dbReference type="InterPro" id="IPR053931">
    <property type="entry name" value="RapZ_C"/>
</dbReference>
<organism evidence="7 8">
    <name type="scientific">Maritimibacter fusiformis</name>
    <dbReference type="NCBI Taxonomy" id="2603819"/>
    <lineage>
        <taxon>Bacteria</taxon>
        <taxon>Pseudomonadati</taxon>
        <taxon>Pseudomonadota</taxon>
        <taxon>Alphaproteobacteria</taxon>
        <taxon>Rhodobacterales</taxon>
        <taxon>Roseobacteraceae</taxon>
        <taxon>Maritimibacter</taxon>
    </lineage>
</organism>
<keyword evidence="1 4" id="KW-0547">Nucleotide-binding</keyword>
<comment type="caution">
    <text evidence="7">The sequence shown here is derived from an EMBL/GenBank/DDBJ whole genome shotgun (WGS) entry which is preliminary data.</text>
</comment>
<dbReference type="PANTHER" id="PTHR30448:SF0">
    <property type="entry name" value="RNASE ADAPTER PROTEIN RAPZ"/>
    <property type="match status" value="1"/>
</dbReference>
<dbReference type="RefSeq" id="WP_148379321.1">
    <property type="nucleotide sequence ID" value="NZ_VSIY01000014.1"/>
</dbReference>
<dbReference type="PIRSF" id="PIRSF005052">
    <property type="entry name" value="P-loopkin"/>
    <property type="match status" value="1"/>
</dbReference>
<feature type="domain" description="RapZ-like N-terminal" evidence="5">
    <location>
        <begin position="17"/>
        <end position="167"/>
    </location>
</feature>
<proteinExistence type="inferred from homology"/>
<keyword evidence="8" id="KW-1185">Reference proteome</keyword>
<dbReference type="EMBL" id="VSIY01000014">
    <property type="protein sequence ID" value="TYB80065.1"/>
    <property type="molecule type" value="Genomic_DNA"/>
</dbReference>
<dbReference type="InterPro" id="IPR027417">
    <property type="entry name" value="P-loop_NTPase"/>
</dbReference>
<name>A0A5D0RGU9_9RHOB</name>
<keyword evidence="2 4" id="KW-0067">ATP-binding</keyword>
<dbReference type="Proteomes" id="UP000322080">
    <property type="component" value="Unassembled WGS sequence"/>
</dbReference>
<evidence type="ECO:0000259" key="5">
    <source>
        <dbReference type="Pfam" id="PF03668"/>
    </source>
</evidence>
<gene>
    <name evidence="7" type="primary">rapZ</name>
    <name evidence="7" type="ORF">FVF75_14640</name>
</gene>
<dbReference type="GO" id="GO:0005525">
    <property type="term" value="F:GTP binding"/>
    <property type="evidence" value="ECO:0007669"/>
    <property type="project" value="UniProtKB-UniRule"/>
</dbReference>
<evidence type="ECO:0000256" key="4">
    <source>
        <dbReference type="HAMAP-Rule" id="MF_00636"/>
    </source>
</evidence>
<evidence type="ECO:0000256" key="1">
    <source>
        <dbReference type="ARBA" id="ARBA00022741"/>
    </source>
</evidence>
<dbReference type="Pfam" id="PF22740">
    <property type="entry name" value="PapZ_C"/>
    <property type="match status" value="1"/>
</dbReference>
<feature type="binding site" evidence="4">
    <location>
        <begin position="70"/>
        <end position="73"/>
    </location>
    <ligand>
        <name>GTP</name>
        <dbReference type="ChEBI" id="CHEBI:37565"/>
    </ligand>
</feature>
<dbReference type="NCBIfam" id="NF003828">
    <property type="entry name" value="PRK05416.1"/>
    <property type="match status" value="1"/>
</dbReference>
<dbReference type="Pfam" id="PF03668">
    <property type="entry name" value="RapZ-like_N"/>
    <property type="match status" value="1"/>
</dbReference>
<evidence type="ECO:0000259" key="6">
    <source>
        <dbReference type="Pfam" id="PF22740"/>
    </source>
</evidence>
<dbReference type="AlphaFoldDB" id="A0A5D0RGU9"/>
<feature type="domain" description="RapZ C-terminal" evidence="6">
    <location>
        <begin position="176"/>
        <end position="294"/>
    </location>
</feature>
<dbReference type="HAMAP" id="MF_00636">
    <property type="entry name" value="RapZ_like"/>
    <property type="match status" value="1"/>
</dbReference>
<evidence type="ECO:0000313" key="8">
    <source>
        <dbReference type="Proteomes" id="UP000322080"/>
    </source>
</evidence>
<sequence>MTKAIDTADRTAHTGQKVLLVTGASGAGRTTAVHALEDVGFEVINNLPLGLIPRLLSGPAPDHPLALGIDVRTRDFSALALADLIDQMTADPNIMVELLFLDCRPDVLVRRYSETRRRHPLATEDSPEQGIEREIALLAPIRDRADVLIDTSDLTVHELKAGLMEWLGLEGEDRLSISVQSFSYKRGVPRGLDLVFDVRFLQNPHWQPDLRPLTGCDAAVAAFVAADPRHDEFVERVSGLVEFLLPAYASEGKSHLAIGFGCTGGRHRSVALAETLARGLADAGWQVSIRHRELGTAKALPVTSTSGGRTA</sequence>
<keyword evidence="3 4" id="KW-0342">GTP-binding</keyword>
<evidence type="ECO:0000256" key="2">
    <source>
        <dbReference type="ARBA" id="ARBA00022840"/>
    </source>
</evidence>
<reference evidence="7 8" key="1">
    <citation type="submission" date="2019-08" db="EMBL/GenBank/DDBJ databases">
        <title>Identification of a novel species of the genus Boseongicola.</title>
        <authorList>
            <person name="Zhang X.-Q."/>
        </authorList>
    </citation>
    <scope>NUCLEOTIDE SEQUENCE [LARGE SCALE GENOMIC DNA]</scope>
    <source>
        <strain evidence="7 8">HY14</strain>
    </source>
</reference>
<evidence type="ECO:0000256" key="3">
    <source>
        <dbReference type="ARBA" id="ARBA00023134"/>
    </source>
</evidence>
<feature type="binding site" evidence="4">
    <location>
        <begin position="23"/>
        <end position="30"/>
    </location>
    <ligand>
        <name>ATP</name>
        <dbReference type="ChEBI" id="CHEBI:30616"/>
    </ligand>
</feature>